<accession>A0A840XJZ6</accession>
<gene>
    <name evidence="1" type="ORF">FHS88_001041</name>
</gene>
<name>A0A840XJZ6_9PROT</name>
<evidence type="ECO:0000313" key="1">
    <source>
        <dbReference type="EMBL" id="MBB5688925.1"/>
    </source>
</evidence>
<proteinExistence type="predicted"/>
<sequence>MTKDDIDIERIEEEGEEAALPAEVLRSLSPLAWARYGATTIAYARPVVVNGQRAVAIHAADGTPIGAAPTIALATAAILQHGLGPALVH</sequence>
<dbReference type="Proteomes" id="UP000562254">
    <property type="component" value="Unassembled WGS sequence"/>
</dbReference>
<protein>
    <submittedName>
        <fullName evidence="1">DUF971 family protein</fullName>
    </submittedName>
</protein>
<dbReference type="EMBL" id="JACIJE010000002">
    <property type="protein sequence ID" value="MBB5688925.1"/>
    <property type="molecule type" value="Genomic_DNA"/>
</dbReference>
<keyword evidence="2" id="KW-1185">Reference proteome</keyword>
<comment type="caution">
    <text evidence="1">The sequence shown here is derived from an EMBL/GenBank/DDBJ whole genome shotgun (WGS) entry which is preliminary data.</text>
</comment>
<dbReference type="RefSeq" id="WP_246419469.1">
    <property type="nucleotide sequence ID" value="NZ_JAAEDJ010000194.1"/>
</dbReference>
<evidence type="ECO:0000313" key="2">
    <source>
        <dbReference type="Proteomes" id="UP000562254"/>
    </source>
</evidence>
<reference evidence="1 2" key="1">
    <citation type="submission" date="2020-08" db="EMBL/GenBank/DDBJ databases">
        <title>Genomic Encyclopedia of Type Strains, Phase IV (KMG-IV): sequencing the most valuable type-strain genomes for metagenomic binning, comparative biology and taxonomic classification.</title>
        <authorList>
            <person name="Goeker M."/>
        </authorList>
    </citation>
    <scope>NUCLEOTIDE SEQUENCE [LARGE SCALE GENOMIC DNA]</scope>
    <source>
        <strain evidence="1 2">DSM 25895</strain>
    </source>
</reference>
<organism evidence="1 2">
    <name type="scientific">Neoroseomonas alkaliterrae</name>
    <dbReference type="NCBI Taxonomy" id="1452450"/>
    <lineage>
        <taxon>Bacteria</taxon>
        <taxon>Pseudomonadati</taxon>
        <taxon>Pseudomonadota</taxon>
        <taxon>Alphaproteobacteria</taxon>
        <taxon>Acetobacterales</taxon>
        <taxon>Acetobacteraceae</taxon>
        <taxon>Neoroseomonas</taxon>
    </lineage>
</organism>
<dbReference type="AlphaFoldDB" id="A0A840XJZ6"/>